<proteinExistence type="predicted"/>
<evidence type="ECO:0000313" key="1">
    <source>
        <dbReference type="EMBL" id="KAH1176673.1"/>
    </source>
</evidence>
<gene>
    <name evidence="1" type="ORF">KIL84_010375</name>
</gene>
<evidence type="ECO:0000313" key="2">
    <source>
        <dbReference type="Proteomes" id="UP000827986"/>
    </source>
</evidence>
<protein>
    <submittedName>
        <fullName evidence="1">Uncharacterized protein</fullName>
    </submittedName>
</protein>
<reference evidence="1" key="1">
    <citation type="submission" date="2021-09" db="EMBL/GenBank/DDBJ databases">
        <title>The genome of Mauremys mutica provides insights into the evolution of semi-aquatic lifestyle.</title>
        <authorList>
            <person name="Gong S."/>
            <person name="Gao Y."/>
        </authorList>
    </citation>
    <scope>NUCLEOTIDE SEQUENCE</scope>
    <source>
        <strain evidence="1">MM-2020</strain>
        <tissue evidence="1">Muscle</tissue>
    </source>
</reference>
<sequence length="106" mass="11765">MTSLQQIPKSHDRQLFLLPKSTVSLTGQSIMPSLSLSKITKGDILSQTSCDVSDMQRYVSLSSNTDGTLSQLSQFMKGTEAWMKDNLNKITPGKTKVNAKRKIEML</sequence>
<dbReference type="AlphaFoldDB" id="A0A9D3XBI9"/>
<accession>A0A9D3XBI9</accession>
<dbReference type="EMBL" id="JAHDVG010000474">
    <property type="protein sequence ID" value="KAH1176673.1"/>
    <property type="molecule type" value="Genomic_DNA"/>
</dbReference>
<keyword evidence="2" id="KW-1185">Reference proteome</keyword>
<comment type="caution">
    <text evidence="1">The sequence shown here is derived from an EMBL/GenBank/DDBJ whole genome shotgun (WGS) entry which is preliminary data.</text>
</comment>
<dbReference type="Proteomes" id="UP000827986">
    <property type="component" value="Unassembled WGS sequence"/>
</dbReference>
<name>A0A9D3XBI9_9SAUR</name>
<organism evidence="1 2">
    <name type="scientific">Mauremys mutica</name>
    <name type="common">yellowpond turtle</name>
    <dbReference type="NCBI Taxonomy" id="74926"/>
    <lineage>
        <taxon>Eukaryota</taxon>
        <taxon>Metazoa</taxon>
        <taxon>Chordata</taxon>
        <taxon>Craniata</taxon>
        <taxon>Vertebrata</taxon>
        <taxon>Euteleostomi</taxon>
        <taxon>Archelosauria</taxon>
        <taxon>Testudinata</taxon>
        <taxon>Testudines</taxon>
        <taxon>Cryptodira</taxon>
        <taxon>Durocryptodira</taxon>
        <taxon>Testudinoidea</taxon>
        <taxon>Geoemydidae</taxon>
        <taxon>Geoemydinae</taxon>
        <taxon>Mauremys</taxon>
    </lineage>
</organism>